<reference evidence="5 6" key="2">
    <citation type="submission" date="2016-03" db="EMBL/GenBank/DDBJ databases">
        <title>New uncultured bacterium of the family Gallionellaceae from acid mine drainage: description and reconstruction of genome based on metagenomic analysis of microbial community.</title>
        <authorList>
            <person name="Kadnikov V."/>
            <person name="Ivasenko D."/>
            <person name="Beletsky A."/>
            <person name="Mardanov A."/>
            <person name="Danilova E."/>
            <person name="Pimenov N."/>
            <person name="Karnachuk O."/>
            <person name="Ravin N."/>
        </authorList>
    </citation>
    <scope>NUCLEOTIDE SEQUENCE [LARGE SCALE GENOMIC DNA]</scope>
    <source>
        <strain evidence="5">ShG14-8</strain>
    </source>
</reference>
<proteinExistence type="predicted"/>
<dbReference type="Proteomes" id="UP000070578">
    <property type="component" value="Unassembled WGS sequence"/>
</dbReference>
<keyword evidence="1" id="KW-0802">TPR repeat</keyword>
<dbReference type="Pfam" id="PF04575">
    <property type="entry name" value="SlipAM"/>
    <property type="match status" value="1"/>
</dbReference>
<evidence type="ECO:0000256" key="2">
    <source>
        <dbReference type="SAM" id="MobiDB-lite"/>
    </source>
</evidence>
<organism evidence="5 6">
    <name type="scientific">Candidatus Gallionella acididurans</name>
    <dbReference type="NCBI Taxonomy" id="1796491"/>
    <lineage>
        <taxon>Bacteria</taxon>
        <taxon>Pseudomonadati</taxon>
        <taxon>Pseudomonadota</taxon>
        <taxon>Betaproteobacteria</taxon>
        <taxon>Nitrosomonadales</taxon>
        <taxon>Gallionellaceae</taxon>
        <taxon>Gallionella</taxon>
    </lineage>
</organism>
<feature type="region of interest" description="Disordered" evidence="2">
    <location>
        <begin position="39"/>
        <end position="61"/>
    </location>
</feature>
<feature type="chain" id="PRO_5007484050" description="Surface lipoprotein assembly modifier C-terminal domain-containing protein" evidence="3">
    <location>
        <begin position="30"/>
        <end position="490"/>
    </location>
</feature>
<accession>A0A139BXY2</accession>
<dbReference type="InterPro" id="IPR007655">
    <property type="entry name" value="Slam_C"/>
</dbReference>
<comment type="caution">
    <text evidence="5">The sequence shown here is derived from an EMBL/GenBank/DDBJ whole genome shotgun (WGS) entry which is preliminary data.</text>
</comment>
<evidence type="ECO:0000256" key="3">
    <source>
        <dbReference type="SAM" id="SignalP"/>
    </source>
</evidence>
<gene>
    <name evidence="5" type="ORF">AWT59_0055</name>
</gene>
<reference evidence="5 6" key="1">
    <citation type="submission" date="2016-02" db="EMBL/GenBank/DDBJ databases">
        <authorList>
            <person name="Wen L."/>
            <person name="He K."/>
            <person name="Yang H."/>
        </authorList>
    </citation>
    <scope>NUCLEOTIDE SEQUENCE [LARGE SCALE GENOMIC DNA]</scope>
    <source>
        <strain evidence="5">ShG14-8</strain>
    </source>
</reference>
<sequence>MQQGGMMKLSKPAGLMFSGLLLASGGVYAQKADDSEVGSAAAKSAQARREAEDRKKAGSDAREKLLPDAEALIKNGKPELAYKLLEASEFERSGEVRFDYLLGVAALDSGKPDKATLAFERVLMVDPNFAGARMDMARAYYQLGDLQRANLEFEAVLKQDPPAAARATIRKYLDAIAALDTSRQTRINSYVEATVGRDSNVNNSTDQSQISIPSLGNIVATLNPSDVKASDNYYGVAAGTGVVHSLDNNWGLYAGADLHQRGYHTQTSFDSVDLGGRAGMMYGTQDNRVRAGMLAEENTLGNARNFNAAGLDTEWAHVFDPGNQVNLFGQYLQYRFAQTVMQVNDFNQQVIGAGWQHVLAGGKSVLSGALYYGTEQDVSTIITPATPDGGRIDGAMHFNGLRVGGQTEVFEKLTLFANAGAQVGDYSRVNTYFLNQRADKLYQLTLGLNWHVYKYWTVRPQLDYARNDSNIVIYSYNRTDVSLTLRRDFQ</sequence>
<evidence type="ECO:0000256" key="1">
    <source>
        <dbReference type="PROSITE-ProRule" id="PRU00339"/>
    </source>
</evidence>
<evidence type="ECO:0000259" key="4">
    <source>
        <dbReference type="Pfam" id="PF04575"/>
    </source>
</evidence>
<evidence type="ECO:0000313" key="5">
    <source>
        <dbReference type="EMBL" id="KXS33840.1"/>
    </source>
</evidence>
<dbReference type="SUPFAM" id="SSF48452">
    <property type="entry name" value="TPR-like"/>
    <property type="match status" value="1"/>
</dbReference>
<protein>
    <recommendedName>
        <fullName evidence="4">Surface lipoprotein assembly modifier C-terminal domain-containing protein</fullName>
    </recommendedName>
</protein>
<feature type="repeat" description="TPR" evidence="1">
    <location>
        <begin position="96"/>
        <end position="129"/>
    </location>
</feature>
<keyword evidence="3" id="KW-0732">Signal</keyword>
<dbReference type="InterPro" id="IPR019734">
    <property type="entry name" value="TPR_rpt"/>
</dbReference>
<dbReference type="Pfam" id="PF13371">
    <property type="entry name" value="TPR_9"/>
    <property type="match status" value="1"/>
</dbReference>
<feature type="compositionally biased region" description="Basic and acidic residues" evidence="2">
    <location>
        <begin position="47"/>
        <end position="61"/>
    </location>
</feature>
<dbReference type="Gene3D" id="1.25.40.10">
    <property type="entry name" value="Tetratricopeptide repeat domain"/>
    <property type="match status" value="1"/>
</dbReference>
<name>A0A139BXY2_9PROT</name>
<feature type="domain" description="Surface lipoprotein assembly modifier C-terminal" evidence="4">
    <location>
        <begin position="190"/>
        <end position="489"/>
    </location>
</feature>
<dbReference type="InterPro" id="IPR011990">
    <property type="entry name" value="TPR-like_helical_dom_sf"/>
</dbReference>
<feature type="signal peptide" evidence="3">
    <location>
        <begin position="1"/>
        <end position="29"/>
    </location>
</feature>
<dbReference type="EMBL" id="LSLI01000001">
    <property type="protein sequence ID" value="KXS33840.1"/>
    <property type="molecule type" value="Genomic_DNA"/>
</dbReference>
<evidence type="ECO:0000313" key="6">
    <source>
        <dbReference type="Proteomes" id="UP000070578"/>
    </source>
</evidence>
<feature type="repeat" description="TPR" evidence="1">
    <location>
        <begin position="130"/>
        <end position="163"/>
    </location>
</feature>
<dbReference type="PROSITE" id="PS50005">
    <property type="entry name" value="TPR"/>
    <property type="match status" value="2"/>
</dbReference>
<dbReference type="AlphaFoldDB" id="A0A139BXY2"/>